<evidence type="ECO:0000256" key="1">
    <source>
        <dbReference type="ARBA" id="ARBA00022481"/>
    </source>
</evidence>
<gene>
    <name evidence="3" type="ORF">SDC9_81281</name>
</gene>
<name>A0A644Z9Y7_9ZZZZ</name>
<sequence>MKKRSLRKSGFTLIELLVVIAIIAILAAMLLPALSAARERARSASCVNQLKQLALASAMYTQDNREYLLPGATPIAGSCTQWMYLLPPYDVTIRMWNSNAAIAKTHTNFIIACPSIPDITGFTYGTYVINAHLHGLSHSTNGSWTLPARTLANVANPTRAISFLDSGLKSTYMVQYAYHPTVLAYDGTRFATGKPRHGNQFNLSFADGHVDSQQIDILNDGSSGYNILIKGVYSLAAADALPW</sequence>
<dbReference type="InterPro" id="IPR011453">
    <property type="entry name" value="DUF1559"/>
</dbReference>
<dbReference type="GO" id="GO:0015628">
    <property type="term" value="P:protein secretion by the type II secretion system"/>
    <property type="evidence" value="ECO:0007669"/>
    <property type="project" value="InterPro"/>
</dbReference>
<keyword evidence="1" id="KW-0488">Methylation</keyword>
<dbReference type="Gene3D" id="3.30.700.10">
    <property type="entry name" value="Glycoprotein, Type 4 Pilin"/>
    <property type="match status" value="1"/>
</dbReference>
<dbReference type="GO" id="GO:0015627">
    <property type="term" value="C:type II protein secretion system complex"/>
    <property type="evidence" value="ECO:0007669"/>
    <property type="project" value="InterPro"/>
</dbReference>
<dbReference type="AlphaFoldDB" id="A0A644Z9Y7"/>
<evidence type="ECO:0000259" key="2">
    <source>
        <dbReference type="Pfam" id="PF07596"/>
    </source>
</evidence>
<reference evidence="3" key="1">
    <citation type="submission" date="2019-08" db="EMBL/GenBank/DDBJ databases">
        <authorList>
            <person name="Kucharzyk K."/>
            <person name="Murdoch R.W."/>
            <person name="Higgins S."/>
            <person name="Loffler F."/>
        </authorList>
    </citation>
    <scope>NUCLEOTIDE SEQUENCE</scope>
</reference>
<dbReference type="PROSITE" id="PS00409">
    <property type="entry name" value="PROKAR_NTER_METHYL"/>
    <property type="match status" value="1"/>
</dbReference>
<proteinExistence type="predicted"/>
<dbReference type="InterPro" id="IPR000983">
    <property type="entry name" value="Bac_GSPG_pilin"/>
</dbReference>
<protein>
    <recommendedName>
        <fullName evidence="2">DUF1559 domain-containing protein</fullName>
    </recommendedName>
</protein>
<dbReference type="Pfam" id="PF07596">
    <property type="entry name" value="SBP_bac_10"/>
    <property type="match status" value="1"/>
</dbReference>
<dbReference type="InterPro" id="IPR045584">
    <property type="entry name" value="Pilin-like"/>
</dbReference>
<organism evidence="3">
    <name type="scientific">bioreactor metagenome</name>
    <dbReference type="NCBI Taxonomy" id="1076179"/>
    <lineage>
        <taxon>unclassified sequences</taxon>
        <taxon>metagenomes</taxon>
        <taxon>ecological metagenomes</taxon>
    </lineage>
</organism>
<dbReference type="NCBIfam" id="TIGR02532">
    <property type="entry name" value="IV_pilin_GFxxxE"/>
    <property type="match status" value="1"/>
</dbReference>
<dbReference type="PANTHER" id="PTHR30093">
    <property type="entry name" value="GENERAL SECRETION PATHWAY PROTEIN G"/>
    <property type="match status" value="1"/>
</dbReference>
<dbReference type="InterPro" id="IPR012902">
    <property type="entry name" value="N_methyl_site"/>
</dbReference>
<accession>A0A644Z9Y7</accession>
<comment type="caution">
    <text evidence="3">The sequence shown here is derived from an EMBL/GenBank/DDBJ whole genome shotgun (WGS) entry which is preliminary data.</text>
</comment>
<dbReference type="EMBL" id="VSSQ01007050">
    <property type="protein sequence ID" value="MPM34694.1"/>
    <property type="molecule type" value="Genomic_DNA"/>
</dbReference>
<dbReference type="Pfam" id="PF07963">
    <property type="entry name" value="N_methyl"/>
    <property type="match status" value="1"/>
</dbReference>
<evidence type="ECO:0000313" key="3">
    <source>
        <dbReference type="EMBL" id="MPM34694.1"/>
    </source>
</evidence>
<dbReference type="PRINTS" id="PR00813">
    <property type="entry name" value="BCTERIALGSPG"/>
</dbReference>
<feature type="domain" description="DUF1559" evidence="2">
    <location>
        <begin position="36"/>
        <end position="66"/>
    </location>
</feature>
<dbReference type="SUPFAM" id="SSF54523">
    <property type="entry name" value="Pili subunits"/>
    <property type="match status" value="1"/>
</dbReference>